<dbReference type="SUPFAM" id="SSF82895">
    <property type="entry name" value="TSP-1 type 1 repeat"/>
    <property type="match status" value="1"/>
</dbReference>
<reference evidence="5" key="2">
    <citation type="submission" date="2014-03" db="EMBL/GenBank/DDBJ databases">
        <authorList>
            <person name="Genoscope - CEA"/>
        </authorList>
    </citation>
    <scope>NUCLEOTIDE SEQUENCE</scope>
</reference>
<name>A0A060Z9W5_ONCMY</name>
<gene>
    <name evidence="5" type="ORF">GSONMT00036183001</name>
</gene>
<evidence type="ECO:0000256" key="4">
    <source>
        <dbReference type="ARBA" id="ARBA00022737"/>
    </source>
</evidence>
<dbReference type="GO" id="GO:0005576">
    <property type="term" value="C:extracellular region"/>
    <property type="evidence" value="ECO:0007669"/>
    <property type="project" value="UniProtKB-SubCell"/>
</dbReference>
<dbReference type="STRING" id="8022.A0A060Z9W5"/>
<dbReference type="FunFam" id="2.20.100.10:FF:000005">
    <property type="entry name" value="ADAM metallopeptidase with thrombospondin type 1 motif 9"/>
    <property type="match status" value="1"/>
</dbReference>
<protein>
    <recommendedName>
        <fullName evidence="7">ADAMTS/ADAMTS-like Spacer 1 domain-containing protein</fullName>
    </recommendedName>
</protein>
<dbReference type="Proteomes" id="UP000193380">
    <property type="component" value="Unassembled WGS sequence"/>
</dbReference>
<evidence type="ECO:0000256" key="1">
    <source>
        <dbReference type="ARBA" id="ARBA00004613"/>
    </source>
</evidence>
<evidence type="ECO:0000256" key="2">
    <source>
        <dbReference type="ARBA" id="ARBA00022525"/>
    </source>
</evidence>
<dbReference type="AlphaFoldDB" id="A0A060Z9W5"/>
<dbReference type="Gene3D" id="2.20.100.10">
    <property type="entry name" value="Thrombospondin type-1 (TSP1) repeat"/>
    <property type="match status" value="1"/>
</dbReference>
<keyword evidence="2" id="KW-0964">Secreted</keyword>
<evidence type="ECO:0000313" key="5">
    <source>
        <dbReference type="EMBL" id="CDR00816.1"/>
    </source>
</evidence>
<keyword evidence="4" id="KW-0677">Repeat</keyword>
<sequence>MIEPFLLSPPPQLISQEHNQGVEYEYYLPNGHSREGHYWSFGSWSACSRECGSGYQSRLVFCAIDNEAYPDYLCSALPRPLTNRTCNTQQCPQTQR</sequence>
<proteinExistence type="predicted"/>
<dbReference type="EMBL" id="FR961526">
    <property type="protein sequence ID" value="CDR00816.1"/>
    <property type="molecule type" value="Genomic_DNA"/>
</dbReference>
<comment type="subcellular location">
    <subcellularLocation>
        <location evidence="1">Secreted</location>
    </subcellularLocation>
</comment>
<organism evidence="5 6">
    <name type="scientific">Oncorhynchus mykiss</name>
    <name type="common">Rainbow trout</name>
    <name type="synonym">Salmo gairdneri</name>
    <dbReference type="NCBI Taxonomy" id="8022"/>
    <lineage>
        <taxon>Eukaryota</taxon>
        <taxon>Metazoa</taxon>
        <taxon>Chordata</taxon>
        <taxon>Craniata</taxon>
        <taxon>Vertebrata</taxon>
        <taxon>Euteleostomi</taxon>
        <taxon>Actinopterygii</taxon>
        <taxon>Neopterygii</taxon>
        <taxon>Teleostei</taxon>
        <taxon>Protacanthopterygii</taxon>
        <taxon>Salmoniformes</taxon>
        <taxon>Salmonidae</taxon>
        <taxon>Salmoninae</taxon>
        <taxon>Oncorhynchus</taxon>
    </lineage>
</organism>
<dbReference type="SMART" id="SM00209">
    <property type="entry name" value="TSP1"/>
    <property type="match status" value="1"/>
</dbReference>
<evidence type="ECO:0008006" key="7">
    <source>
        <dbReference type="Google" id="ProtNLM"/>
    </source>
</evidence>
<evidence type="ECO:0000256" key="3">
    <source>
        <dbReference type="ARBA" id="ARBA00022729"/>
    </source>
</evidence>
<dbReference type="InterPro" id="IPR000884">
    <property type="entry name" value="TSP1_rpt"/>
</dbReference>
<accession>A0A060Z9W5</accession>
<dbReference type="InterPro" id="IPR036383">
    <property type="entry name" value="TSP1_rpt_sf"/>
</dbReference>
<evidence type="ECO:0000313" key="6">
    <source>
        <dbReference type="Proteomes" id="UP000193380"/>
    </source>
</evidence>
<reference evidence="5" key="1">
    <citation type="journal article" date="2014" name="Nat. Commun.">
        <title>The rainbow trout genome provides novel insights into evolution after whole-genome duplication in vertebrates.</title>
        <authorList>
            <person name="Berthelot C."/>
            <person name="Brunet F."/>
            <person name="Chalopin D."/>
            <person name="Juanchich A."/>
            <person name="Bernard M."/>
            <person name="Noel B."/>
            <person name="Bento P."/>
            <person name="Da Silva C."/>
            <person name="Labadie K."/>
            <person name="Alberti A."/>
            <person name="Aury J.M."/>
            <person name="Louis A."/>
            <person name="Dehais P."/>
            <person name="Bardou P."/>
            <person name="Montfort J."/>
            <person name="Klopp C."/>
            <person name="Cabau C."/>
            <person name="Gaspin C."/>
            <person name="Thorgaard G.H."/>
            <person name="Boussaha M."/>
            <person name="Quillet E."/>
            <person name="Guyomard R."/>
            <person name="Galiana D."/>
            <person name="Bobe J."/>
            <person name="Volff J.N."/>
            <person name="Genet C."/>
            <person name="Wincker P."/>
            <person name="Jaillon O."/>
            <person name="Roest Crollius H."/>
            <person name="Guiguen Y."/>
        </authorList>
    </citation>
    <scope>NUCLEOTIDE SEQUENCE [LARGE SCALE GENOMIC DNA]</scope>
</reference>
<dbReference type="PROSITE" id="PS50092">
    <property type="entry name" value="TSP1"/>
    <property type="match status" value="1"/>
</dbReference>
<dbReference type="PaxDb" id="8022-A0A060Z9W5"/>
<dbReference type="Pfam" id="PF19030">
    <property type="entry name" value="TSP1_ADAMTS"/>
    <property type="match status" value="1"/>
</dbReference>
<keyword evidence="3" id="KW-0732">Signal</keyword>